<dbReference type="Proteomes" id="UP000244928">
    <property type="component" value="Chromosome"/>
</dbReference>
<organism evidence="2 3">
    <name type="scientific">Dietzia lutea</name>
    <dbReference type="NCBI Taxonomy" id="546160"/>
    <lineage>
        <taxon>Bacteria</taxon>
        <taxon>Bacillati</taxon>
        <taxon>Actinomycetota</taxon>
        <taxon>Actinomycetes</taxon>
        <taxon>Mycobacteriales</taxon>
        <taxon>Dietziaceae</taxon>
        <taxon>Dietzia</taxon>
    </lineage>
</organism>
<evidence type="ECO:0000256" key="1">
    <source>
        <dbReference type="SAM" id="MobiDB-lite"/>
    </source>
</evidence>
<accession>A0A2S1R6S4</accession>
<proteinExistence type="predicted"/>
<keyword evidence="3" id="KW-1185">Reference proteome</keyword>
<evidence type="ECO:0008006" key="4">
    <source>
        <dbReference type="Google" id="ProtNLM"/>
    </source>
</evidence>
<feature type="compositionally biased region" description="Basic and acidic residues" evidence="1">
    <location>
        <begin position="303"/>
        <end position="319"/>
    </location>
</feature>
<dbReference type="EMBL" id="CP015449">
    <property type="protein sequence ID" value="AWH91951.1"/>
    <property type="molecule type" value="Genomic_DNA"/>
</dbReference>
<feature type="compositionally biased region" description="Basic and acidic residues" evidence="1">
    <location>
        <begin position="327"/>
        <end position="341"/>
    </location>
</feature>
<sequence length="377" mass="38925">MIRRLARPMLATVFVIDGVETLRNPQAHVADAAPLVDKTAPLVEKGEQAVNEKVTTSVPPVPKDTETLVKALAGVKIGAGALFALGKAPRLSALALTAAHVPSAVSRHAFWMESDPAARSRKTTGLATDVALLGALLLASVDTAGQPGVAWRARKAGDTVAARLPGAKAETAAAGAALAGVAHNVADHARDAADTIRDKAPEVAETVREKAPEVADQVREQATGVAGVVREKAPEVAGRLRGRAAAARDQAAQVRDAAVPVAAQVRDQAGAVAHAAAEEARPLAAEVRGRADAAARVASDQADDVRKAAEARKKAAEKKAGKKSARLGKDARKTSKRFGKDAKKKTAKLEKDAGKAALVARKKTDEVRAKAADAIHP</sequence>
<reference evidence="2 3" key="1">
    <citation type="submission" date="2016-04" db="EMBL/GenBank/DDBJ databases">
        <title>Complete genome sequence of Dietzia lutea YIM 80766T, a strain isolated from desert soil in Egypt.</title>
        <authorList>
            <person name="Zhao J."/>
            <person name="Hu B."/>
            <person name="Geng S."/>
            <person name="Nie Y."/>
            <person name="Tang Y."/>
        </authorList>
    </citation>
    <scope>NUCLEOTIDE SEQUENCE [LARGE SCALE GENOMIC DNA]</scope>
    <source>
        <strain evidence="2 3">YIM 80766</strain>
    </source>
</reference>
<dbReference type="AlphaFoldDB" id="A0A2S1R6S4"/>
<evidence type="ECO:0000313" key="3">
    <source>
        <dbReference type="Proteomes" id="UP000244928"/>
    </source>
</evidence>
<feature type="region of interest" description="Disordered" evidence="1">
    <location>
        <begin position="296"/>
        <end position="358"/>
    </location>
</feature>
<name>A0A2S1R6S4_9ACTN</name>
<protein>
    <recommendedName>
        <fullName evidence="4">DoxX family protein</fullName>
    </recommendedName>
</protein>
<evidence type="ECO:0000313" key="2">
    <source>
        <dbReference type="EMBL" id="AWH91951.1"/>
    </source>
</evidence>
<dbReference type="Gene3D" id="1.20.120.20">
    <property type="entry name" value="Apolipoprotein"/>
    <property type="match status" value="1"/>
</dbReference>
<gene>
    <name evidence="2" type="ORF">A6035_07000</name>
</gene>
<dbReference type="KEGG" id="dlu:A6035_07000"/>
<dbReference type="RefSeq" id="WP_108847211.1">
    <property type="nucleotide sequence ID" value="NZ_CP015449.1"/>
</dbReference>